<evidence type="ECO:0000313" key="3">
    <source>
        <dbReference type="Proteomes" id="UP000003477"/>
    </source>
</evidence>
<evidence type="ECO:0000313" key="2">
    <source>
        <dbReference type="EMBL" id="EHJ13128.1"/>
    </source>
</evidence>
<sequence length="53" mass="6311">MIFPSCKELGNHEEMLGTKQAKSGEIDEQRTFNPYSPFLWLFFSLYMVLLYFL</sequence>
<dbReference type="Proteomes" id="UP000003477">
    <property type="component" value="Unassembled WGS sequence"/>
</dbReference>
<reference evidence="2 3" key="1">
    <citation type="journal article" date="2011" name="Front. Microbiol.">
        <title>Two Strains of Crocosphaera watsonii with Highly Conserved Genomes are Distinguished by Strain-Specific Features.</title>
        <authorList>
            <person name="Bench S.R."/>
            <person name="Ilikchyan I.N."/>
            <person name="Tripp H.J."/>
            <person name="Zehr J.P."/>
        </authorList>
    </citation>
    <scope>NUCLEOTIDE SEQUENCE [LARGE SCALE GENOMIC DNA]</scope>
    <source>
        <strain evidence="2 3">WH 0003</strain>
    </source>
</reference>
<feature type="transmembrane region" description="Helical" evidence="1">
    <location>
        <begin position="35"/>
        <end position="52"/>
    </location>
</feature>
<dbReference type="PATRIC" id="fig|423471.3.peg.2067"/>
<protein>
    <submittedName>
        <fullName evidence="2">Uncharacterized protein</fullName>
    </submittedName>
</protein>
<keyword evidence="1" id="KW-0812">Transmembrane</keyword>
<organism evidence="2 3">
    <name type="scientific">Crocosphaera watsonii WH 0003</name>
    <dbReference type="NCBI Taxonomy" id="423471"/>
    <lineage>
        <taxon>Bacteria</taxon>
        <taxon>Bacillati</taxon>
        <taxon>Cyanobacteriota</taxon>
        <taxon>Cyanophyceae</taxon>
        <taxon>Oscillatoriophycideae</taxon>
        <taxon>Chroococcales</taxon>
        <taxon>Aphanothecaceae</taxon>
        <taxon>Crocosphaera</taxon>
    </lineage>
</organism>
<keyword evidence="1" id="KW-0472">Membrane</keyword>
<keyword evidence="1" id="KW-1133">Transmembrane helix</keyword>
<name>G5J3X9_CROWT</name>
<accession>G5J3X9</accession>
<comment type="caution">
    <text evidence="2">The sequence shown here is derived from an EMBL/GenBank/DDBJ whole genome shotgun (WGS) entry which is preliminary data.</text>
</comment>
<gene>
    <name evidence="2" type="ORF">CWATWH0003_2202</name>
</gene>
<dbReference type="EMBL" id="AESD01000333">
    <property type="protein sequence ID" value="EHJ13128.1"/>
    <property type="molecule type" value="Genomic_DNA"/>
</dbReference>
<dbReference type="AlphaFoldDB" id="G5J3X9"/>
<evidence type="ECO:0000256" key="1">
    <source>
        <dbReference type="SAM" id="Phobius"/>
    </source>
</evidence>
<proteinExistence type="predicted"/>